<evidence type="ECO:0000313" key="4">
    <source>
        <dbReference type="Proteomes" id="UP000267524"/>
    </source>
</evidence>
<accession>A0A3M7LI61</accession>
<protein>
    <recommendedName>
        <fullName evidence="2">MobA/VirD2-like nuclease domain-containing protein</fullName>
    </recommendedName>
</protein>
<gene>
    <name evidence="3" type="ORF">D1632_00400</name>
</gene>
<feature type="domain" description="MobA/VirD2-like nuclease" evidence="2">
    <location>
        <begin position="20"/>
        <end position="149"/>
    </location>
</feature>
<dbReference type="AlphaFoldDB" id="A0A3M7LI61"/>
<dbReference type="Proteomes" id="UP000267524">
    <property type="component" value="Unassembled WGS sequence"/>
</dbReference>
<evidence type="ECO:0000259" key="2">
    <source>
        <dbReference type="Pfam" id="PF03432"/>
    </source>
</evidence>
<dbReference type="RefSeq" id="WP_122545300.1">
    <property type="nucleotide sequence ID" value="NZ_QWIV01000003.1"/>
</dbReference>
<keyword evidence="4" id="KW-1185">Reference proteome</keyword>
<comment type="caution">
    <text evidence="3">The sequence shown here is derived from an EMBL/GenBank/DDBJ whole genome shotgun (WGS) entry which is preliminary data.</text>
</comment>
<evidence type="ECO:0000256" key="1">
    <source>
        <dbReference type="SAM" id="MobiDB-lite"/>
    </source>
</evidence>
<feature type="compositionally biased region" description="Polar residues" evidence="1">
    <location>
        <begin position="429"/>
        <end position="446"/>
    </location>
</feature>
<feature type="compositionally biased region" description="Basic residues" evidence="1">
    <location>
        <begin position="476"/>
        <end position="485"/>
    </location>
</feature>
<sequence length="485" mass="56254">MIVVLHEKSIKDKDFGGVRYNEEKIDKGKGELVSAKNFPSFIDVRNKDHVKQYLKSIEPRNKKFENVHFHISISCKGREHSKEVLKNIADNFMRNLGYGEQPYIAVFHNDTKNNHVHLVSTNVKVETGKQMIHSYTKYKCQEALVKAEQNILGINHNKKVENLLSYKCNNISQLQKLLSKNGYHSYIKDDSLNILFHDLKLKDIKLSNLNFENSHDKNVLRQITAILNKYKGISDNNVFAITINENIINWRSKLQNDLKIKFGYDILFSYSENKTPFGYTLIDNKNKCVFKGSDIADMKNIFTFTGIKVDKTIFDFLENSILKNDETKLAAKFYFERKNNFSIPDFLLDFGKKVPYTDFTVNKNTVTGFSKGSVKDTIDFNTHFSTVKVGDNYFVFNERDKYIFNLKDLVSDKTAKQFENRFNKDHTKSNSGFENNGESLKENNTNKSDKDNKLTELIGTATSIQQAGEDHSTSNYRKRKRKFKR</sequence>
<feature type="region of interest" description="Disordered" evidence="1">
    <location>
        <begin position="421"/>
        <end position="485"/>
    </location>
</feature>
<evidence type="ECO:0000313" key="3">
    <source>
        <dbReference type="EMBL" id="RMZ61306.1"/>
    </source>
</evidence>
<proteinExistence type="predicted"/>
<reference evidence="3 4" key="1">
    <citation type="submission" date="2018-08" db="EMBL/GenBank/DDBJ databases">
        <title>Chryseobacterium nematophagum: a novel matrix digesting pathogen of nematodes.</title>
        <authorList>
            <person name="Page A."/>
            <person name="Roberts M."/>
            <person name="Felix M.-A."/>
            <person name="Weir W."/>
        </authorList>
    </citation>
    <scope>NUCLEOTIDE SEQUENCE [LARGE SCALE GENOMIC DNA]</scope>
    <source>
        <strain evidence="3 4">JUb275</strain>
    </source>
</reference>
<name>A0A3M7LI61_9FLAO</name>
<dbReference type="InterPro" id="IPR005094">
    <property type="entry name" value="Endonuclease_MobA/VirD2"/>
</dbReference>
<dbReference type="Pfam" id="PF03432">
    <property type="entry name" value="Relaxase"/>
    <property type="match status" value="1"/>
</dbReference>
<organism evidence="3 4">
    <name type="scientific">Chryseobacterium nematophagum</name>
    <dbReference type="NCBI Taxonomy" id="2305228"/>
    <lineage>
        <taxon>Bacteria</taxon>
        <taxon>Pseudomonadati</taxon>
        <taxon>Bacteroidota</taxon>
        <taxon>Flavobacteriia</taxon>
        <taxon>Flavobacteriales</taxon>
        <taxon>Weeksellaceae</taxon>
        <taxon>Chryseobacterium group</taxon>
        <taxon>Chryseobacterium</taxon>
    </lineage>
</organism>
<dbReference type="EMBL" id="QWIV01000003">
    <property type="protein sequence ID" value="RMZ61306.1"/>
    <property type="molecule type" value="Genomic_DNA"/>
</dbReference>